<dbReference type="EMBL" id="WIWV01000033">
    <property type="protein sequence ID" value="KAF7716957.1"/>
    <property type="molecule type" value="Genomic_DNA"/>
</dbReference>
<evidence type="ECO:0000313" key="7">
    <source>
        <dbReference type="Proteomes" id="UP000631181"/>
    </source>
</evidence>
<evidence type="ECO:0000259" key="5">
    <source>
        <dbReference type="PROSITE" id="PS50118"/>
    </source>
</evidence>
<protein>
    <submittedName>
        <fullName evidence="6">HMG box transcriptional regulator ste11</fullName>
    </submittedName>
</protein>
<gene>
    <name evidence="6" type="ORF">PECM_005000</name>
</gene>
<proteinExistence type="predicted"/>
<dbReference type="Gene3D" id="1.10.30.10">
    <property type="entry name" value="High mobility group box domain"/>
    <property type="match status" value="1"/>
</dbReference>
<dbReference type="InterPro" id="IPR051356">
    <property type="entry name" value="SOX/SOX-like_TF"/>
</dbReference>
<feature type="domain" description="HMG box" evidence="5">
    <location>
        <begin position="187"/>
        <end position="255"/>
    </location>
</feature>
<evidence type="ECO:0000256" key="1">
    <source>
        <dbReference type="ARBA" id="ARBA00023125"/>
    </source>
</evidence>
<evidence type="ECO:0000256" key="3">
    <source>
        <dbReference type="PROSITE-ProRule" id="PRU00267"/>
    </source>
</evidence>
<feature type="compositionally biased region" description="Basic and acidic residues" evidence="4">
    <location>
        <begin position="479"/>
        <end position="491"/>
    </location>
</feature>
<keyword evidence="2 3" id="KW-0539">Nucleus</keyword>
<dbReference type="Pfam" id="PF00505">
    <property type="entry name" value="HMG_box"/>
    <property type="match status" value="1"/>
</dbReference>
<comment type="caution">
    <text evidence="6">The sequence shown here is derived from an EMBL/GenBank/DDBJ whole genome shotgun (WGS) entry which is preliminary data.</text>
</comment>
<dbReference type="OrthoDB" id="2307332at2759"/>
<name>A0A8J8W2U6_9EURO</name>
<dbReference type="GO" id="GO:0000978">
    <property type="term" value="F:RNA polymerase II cis-regulatory region sequence-specific DNA binding"/>
    <property type="evidence" value="ECO:0007669"/>
    <property type="project" value="TreeGrafter"/>
</dbReference>
<dbReference type="PANTHER" id="PTHR45789">
    <property type="entry name" value="FI18025P1"/>
    <property type="match status" value="1"/>
</dbReference>
<feature type="compositionally biased region" description="Low complexity" evidence="4">
    <location>
        <begin position="102"/>
        <end position="112"/>
    </location>
</feature>
<dbReference type="GO" id="GO:0000981">
    <property type="term" value="F:DNA-binding transcription factor activity, RNA polymerase II-specific"/>
    <property type="evidence" value="ECO:0007669"/>
    <property type="project" value="TreeGrafter"/>
</dbReference>
<keyword evidence="1 3" id="KW-0238">DNA-binding</keyword>
<feature type="compositionally biased region" description="Basic residues" evidence="4">
    <location>
        <begin position="122"/>
        <end position="133"/>
    </location>
</feature>
<evidence type="ECO:0000313" key="6">
    <source>
        <dbReference type="EMBL" id="KAF7716957.1"/>
    </source>
</evidence>
<dbReference type="AlphaFoldDB" id="A0A8J8W2U6"/>
<dbReference type="SMART" id="SM00398">
    <property type="entry name" value="HMG"/>
    <property type="match status" value="1"/>
</dbReference>
<feature type="region of interest" description="Disordered" evidence="4">
    <location>
        <begin position="252"/>
        <end position="280"/>
    </location>
</feature>
<dbReference type="PANTHER" id="PTHR45789:SF2">
    <property type="entry name" value="FI18025P1"/>
    <property type="match status" value="1"/>
</dbReference>
<dbReference type="Proteomes" id="UP000631181">
    <property type="component" value="Unassembled WGS sequence"/>
</dbReference>
<feature type="DNA-binding region" description="HMG box" evidence="3">
    <location>
        <begin position="187"/>
        <end position="255"/>
    </location>
</feature>
<dbReference type="InterPro" id="IPR036910">
    <property type="entry name" value="HMG_box_dom_sf"/>
</dbReference>
<feature type="region of interest" description="Disordered" evidence="4">
    <location>
        <begin position="1"/>
        <end position="47"/>
    </location>
</feature>
<dbReference type="GO" id="GO:0005634">
    <property type="term" value="C:nucleus"/>
    <property type="evidence" value="ECO:0007669"/>
    <property type="project" value="UniProtKB-UniRule"/>
</dbReference>
<evidence type="ECO:0000256" key="4">
    <source>
        <dbReference type="SAM" id="MobiDB-lite"/>
    </source>
</evidence>
<feature type="compositionally biased region" description="Polar residues" evidence="4">
    <location>
        <begin position="320"/>
        <end position="329"/>
    </location>
</feature>
<dbReference type="SUPFAM" id="SSF47095">
    <property type="entry name" value="HMG-box"/>
    <property type="match status" value="1"/>
</dbReference>
<keyword evidence="7" id="KW-1185">Reference proteome</keyword>
<dbReference type="InterPro" id="IPR009071">
    <property type="entry name" value="HMG_box_dom"/>
</dbReference>
<dbReference type="CDD" id="cd01389">
    <property type="entry name" value="HMG-box_ROX1-like"/>
    <property type="match status" value="1"/>
</dbReference>
<sequence>MESSFPAGGFPPTPPHTSEEGKAQDPYPDAPLNSYPPVPTYSLGPSGLNQPLYHNELYPSFQPHPHPHPFMYSSTTPFYGNPADLRPSYTIPLSTPPVDRLSSSSPSWSPGSRNQNPASKSKVIKARAVKPKGKKDTTSTLSSLHLPGPLSVITRDMVEPPIRDMEAWVNRSQDERKLEVNAKNGEIPRPMNSFMLYRSAYIARIKSMLGRNCNQNVSRVAGLSWKAESKEVRAHFEKLAIIERQNHAISHPGYKFKPNKAAVTPPRRPEELSPPQLSNTPAASIRAVSVDWDERYKRESTPGLMHSRTEGYDFGPIPSSRETTPFGTPDSMLTTTYPGYMSHSWSNTSYPCNGLPMAETHVEDVYFPQASQATEDTSFSSSNNGLTGLPGATHELLQPQPTHVVPSHIVNGHLDPQLLSCPGEGSGLPFVYSPPTPPANPYRVFAEEGCFLPATYSAAPSPVPLSKSLPTSAPMQREPSWDVKFQDHDGMDSWISNSNSEY</sequence>
<reference evidence="6" key="1">
    <citation type="journal article" date="2020" name="Front. Microbiol.">
        <title>Gene regulatory networks of Penicillium echinulatum 2HH and Penicillium oxalicum 114-2 inferred by a computational biology approach.</title>
        <authorList>
            <person name="Lenz A.R."/>
            <person name="Galan-Vasquez E."/>
            <person name="Balbinot E."/>
            <person name="De Abreu F.P."/>
            <person name="De Oliveira N.S."/>
            <person name="Da Rosa L.O."/>
            <person name="De Avila E Silva S."/>
            <person name="Camassola M."/>
            <person name="Dillon A.J.P."/>
            <person name="Perez-Rueda E."/>
        </authorList>
    </citation>
    <scope>NUCLEOTIDE SEQUENCE</scope>
    <source>
        <strain evidence="6">S1M29</strain>
    </source>
</reference>
<dbReference type="PROSITE" id="PS50118">
    <property type="entry name" value="HMG_BOX_2"/>
    <property type="match status" value="1"/>
</dbReference>
<organism evidence="6 7">
    <name type="scientific">Penicillium ucsense</name>
    <dbReference type="NCBI Taxonomy" id="2839758"/>
    <lineage>
        <taxon>Eukaryota</taxon>
        <taxon>Fungi</taxon>
        <taxon>Dikarya</taxon>
        <taxon>Ascomycota</taxon>
        <taxon>Pezizomycotina</taxon>
        <taxon>Eurotiomycetes</taxon>
        <taxon>Eurotiomycetidae</taxon>
        <taxon>Eurotiales</taxon>
        <taxon>Aspergillaceae</taxon>
        <taxon>Penicillium</taxon>
    </lineage>
</organism>
<feature type="region of interest" description="Disordered" evidence="4">
    <location>
        <begin position="303"/>
        <end position="329"/>
    </location>
</feature>
<feature type="region of interest" description="Disordered" evidence="4">
    <location>
        <begin position="467"/>
        <end position="502"/>
    </location>
</feature>
<evidence type="ECO:0000256" key="2">
    <source>
        <dbReference type="ARBA" id="ARBA00023242"/>
    </source>
</evidence>
<feature type="region of interest" description="Disordered" evidence="4">
    <location>
        <begin position="90"/>
        <end position="146"/>
    </location>
</feature>
<accession>A0A8J8W2U6</accession>